<reference evidence="8 9" key="1">
    <citation type="submission" date="2020-07" db="EMBL/GenBank/DDBJ databases">
        <title>MOT database genomes.</title>
        <authorList>
            <person name="Joseph S."/>
            <person name="Aduse-Opoku J."/>
            <person name="Hashim A."/>
            <person name="Wade W."/>
            <person name="Curtis M."/>
        </authorList>
    </citation>
    <scope>NUCLEOTIDE SEQUENCE [LARGE SCALE GENOMIC DNA]</scope>
    <source>
        <strain evidence="8 9">WMus004</strain>
    </source>
</reference>
<comment type="similarity">
    <text evidence="5">Belongs to the class-II pyridoxal-phosphate-dependent aminotransferase family. MalY/PatB cystathionine beta-lyase subfamily.</text>
</comment>
<evidence type="ECO:0000256" key="6">
    <source>
        <dbReference type="SAM" id="MobiDB-lite"/>
    </source>
</evidence>
<name>A0A853EHH9_9ACTO</name>
<protein>
    <recommendedName>
        <fullName evidence="2">cysteine-S-conjugate beta-lyase</fullName>
        <ecNumber evidence="2">4.4.1.13</ecNumber>
    </recommendedName>
</protein>
<dbReference type="Gene3D" id="3.90.1150.10">
    <property type="entry name" value="Aspartate Aminotransferase, domain 1"/>
    <property type="match status" value="1"/>
</dbReference>
<dbReference type="SUPFAM" id="SSF53383">
    <property type="entry name" value="PLP-dependent transferases"/>
    <property type="match status" value="1"/>
</dbReference>
<dbReference type="InterPro" id="IPR004839">
    <property type="entry name" value="Aminotransferase_I/II_large"/>
</dbReference>
<dbReference type="GO" id="GO:0047804">
    <property type="term" value="F:cysteine-S-conjugate beta-lyase activity"/>
    <property type="evidence" value="ECO:0007669"/>
    <property type="project" value="UniProtKB-EC"/>
</dbReference>
<dbReference type="InterPro" id="IPR015421">
    <property type="entry name" value="PyrdxlP-dep_Trfase_major"/>
</dbReference>
<evidence type="ECO:0000256" key="1">
    <source>
        <dbReference type="ARBA" id="ARBA00001933"/>
    </source>
</evidence>
<dbReference type="CDD" id="cd00609">
    <property type="entry name" value="AAT_like"/>
    <property type="match status" value="1"/>
</dbReference>
<evidence type="ECO:0000256" key="3">
    <source>
        <dbReference type="ARBA" id="ARBA00022898"/>
    </source>
</evidence>
<evidence type="ECO:0000256" key="5">
    <source>
        <dbReference type="ARBA" id="ARBA00037974"/>
    </source>
</evidence>
<dbReference type="InterPro" id="IPR051798">
    <property type="entry name" value="Class-II_PLP-Dep_Aminotrans"/>
</dbReference>
<evidence type="ECO:0000313" key="9">
    <source>
        <dbReference type="Proteomes" id="UP000572528"/>
    </source>
</evidence>
<dbReference type="InterPro" id="IPR015422">
    <property type="entry name" value="PyrdxlP-dep_Trfase_small"/>
</dbReference>
<evidence type="ECO:0000313" key="8">
    <source>
        <dbReference type="EMBL" id="NYS68614.1"/>
    </source>
</evidence>
<proteinExistence type="inferred from homology"/>
<keyword evidence="4" id="KW-0456">Lyase</keyword>
<dbReference type="InterPro" id="IPR015424">
    <property type="entry name" value="PyrdxlP-dep_Trfase"/>
</dbReference>
<dbReference type="Proteomes" id="UP000572528">
    <property type="component" value="Unassembled WGS sequence"/>
</dbReference>
<dbReference type="GO" id="GO:0008483">
    <property type="term" value="F:transaminase activity"/>
    <property type="evidence" value="ECO:0007669"/>
    <property type="project" value="UniProtKB-KW"/>
</dbReference>
<dbReference type="PANTHER" id="PTHR43525:SF2">
    <property type="entry name" value="CYSTATHIONINE BETA-LYASE-RELATED"/>
    <property type="match status" value="1"/>
</dbReference>
<dbReference type="EMBL" id="JACBXV010000028">
    <property type="protein sequence ID" value="NYS68614.1"/>
    <property type="molecule type" value="Genomic_DNA"/>
</dbReference>
<feature type="region of interest" description="Disordered" evidence="6">
    <location>
        <begin position="1"/>
        <end position="28"/>
    </location>
</feature>
<evidence type="ECO:0000256" key="4">
    <source>
        <dbReference type="ARBA" id="ARBA00023239"/>
    </source>
</evidence>
<comment type="caution">
    <text evidence="8">The sequence shown here is derived from an EMBL/GenBank/DDBJ whole genome shotgun (WGS) entry which is preliminary data.</text>
</comment>
<evidence type="ECO:0000259" key="7">
    <source>
        <dbReference type="Pfam" id="PF00155"/>
    </source>
</evidence>
<evidence type="ECO:0000256" key="2">
    <source>
        <dbReference type="ARBA" id="ARBA00012224"/>
    </source>
</evidence>
<dbReference type="PANTHER" id="PTHR43525">
    <property type="entry name" value="PROTEIN MALY"/>
    <property type="match status" value="1"/>
</dbReference>
<dbReference type="GO" id="GO:0030170">
    <property type="term" value="F:pyridoxal phosphate binding"/>
    <property type="evidence" value="ECO:0007669"/>
    <property type="project" value="InterPro"/>
</dbReference>
<gene>
    <name evidence="8" type="ORF">HZZ05_03615</name>
</gene>
<dbReference type="Gene3D" id="3.40.640.10">
    <property type="entry name" value="Type I PLP-dependent aspartate aminotransferase-like (Major domain)"/>
    <property type="match status" value="1"/>
</dbReference>
<sequence length="424" mass="44671">MPDLSAGPDPATSPAPGARGATAPLPPTGLTRAFDALTPQIMRERGSLKWSHYPGDVIGAWVAEMDLGTAPAVAEVLQRAVAEGTLGYMPSGLARQAREETARYQGRAFGWQVGVEEVSLLPDVLSALGAVIAHHTRAGSAVIVPTPAYMPFLSIPGRYGRECLQVPALVGREGGSPRWELDLEAIEAAMAAGAGLLVLCNPWNPVGRVLSAGELDAVAALSQRYGVPVFADEIHGPLILEPGLAHIPYASRPTADADLTFTATAVSKGWNIPGLKCAQLIASGGARRAWEAEPLSAALSEQAAALGAMAAVAALREGQGWLEEVRSYLRANRDLVHEALAGVEGLEVTVPEGTYLAWLDCRGLGLEEPGEYFLRHGVAMNEGAAFGRDWSGFCRLNLATGRTIEAETVRRIVQAARARAAAQR</sequence>
<dbReference type="EC" id="4.4.1.13" evidence="2"/>
<comment type="cofactor">
    <cofactor evidence="1">
        <name>pyridoxal 5'-phosphate</name>
        <dbReference type="ChEBI" id="CHEBI:597326"/>
    </cofactor>
</comment>
<feature type="domain" description="Aminotransferase class I/classII large" evidence="7">
    <location>
        <begin position="64"/>
        <end position="405"/>
    </location>
</feature>
<dbReference type="Pfam" id="PF00155">
    <property type="entry name" value="Aminotran_1_2"/>
    <property type="match status" value="1"/>
</dbReference>
<organism evidence="8 9">
    <name type="scientific">Actinomyces bowdenii</name>
    <dbReference type="NCBI Taxonomy" id="131109"/>
    <lineage>
        <taxon>Bacteria</taxon>
        <taxon>Bacillati</taxon>
        <taxon>Actinomycetota</taxon>
        <taxon>Actinomycetes</taxon>
        <taxon>Actinomycetales</taxon>
        <taxon>Actinomycetaceae</taxon>
        <taxon>Actinomyces</taxon>
    </lineage>
</organism>
<accession>A0A853EHH9</accession>
<dbReference type="RefSeq" id="WP_179899944.1">
    <property type="nucleotide sequence ID" value="NZ_JACBXV010000028.1"/>
</dbReference>
<dbReference type="AlphaFoldDB" id="A0A853EHH9"/>
<keyword evidence="8" id="KW-0032">Aminotransferase</keyword>
<keyword evidence="8" id="KW-0808">Transferase</keyword>
<keyword evidence="3" id="KW-0663">Pyridoxal phosphate</keyword>